<dbReference type="Proteomes" id="UP000271889">
    <property type="component" value="Unassembled WGS sequence"/>
</dbReference>
<feature type="region of interest" description="Disordered" evidence="1">
    <location>
        <begin position="91"/>
        <end position="110"/>
    </location>
</feature>
<feature type="region of interest" description="Disordered" evidence="1">
    <location>
        <begin position="1"/>
        <end position="23"/>
    </location>
</feature>
<gene>
    <name evidence="2" type="ORF">CGOC_LOCUS3732</name>
</gene>
<feature type="compositionally biased region" description="Polar residues" evidence="1">
    <location>
        <begin position="1"/>
        <end position="15"/>
    </location>
</feature>
<keyword evidence="3" id="KW-1185">Reference proteome</keyword>
<evidence type="ECO:0000313" key="2">
    <source>
        <dbReference type="EMBL" id="VDK56673.1"/>
    </source>
</evidence>
<name>A0A3P6RKX6_CYLGO</name>
<evidence type="ECO:0000256" key="1">
    <source>
        <dbReference type="SAM" id="MobiDB-lite"/>
    </source>
</evidence>
<dbReference type="OrthoDB" id="5585746at2759"/>
<protein>
    <submittedName>
        <fullName evidence="2">Uncharacterized protein</fullName>
    </submittedName>
</protein>
<dbReference type="EMBL" id="UYRV01009580">
    <property type="protein sequence ID" value="VDK56673.1"/>
    <property type="molecule type" value="Genomic_DNA"/>
</dbReference>
<organism evidence="2 3">
    <name type="scientific">Cylicostephanus goldi</name>
    <name type="common">Nematode worm</name>
    <dbReference type="NCBI Taxonomy" id="71465"/>
    <lineage>
        <taxon>Eukaryota</taxon>
        <taxon>Metazoa</taxon>
        <taxon>Ecdysozoa</taxon>
        <taxon>Nematoda</taxon>
        <taxon>Chromadorea</taxon>
        <taxon>Rhabditida</taxon>
        <taxon>Rhabditina</taxon>
        <taxon>Rhabditomorpha</taxon>
        <taxon>Strongyloidea</taxon>
        <taxon>Strongylidae</taxon>
        <taxon>Cylicostephanus</taxon>
    </lineage>
</organism>
<evidence type="ECO:0000313" key="3">
    <source>
        <dbReference type="Proteomes" id="UP000271889"/>
    </source>
</evidence>
<proteinExistence type="predicted"/>
<sequence length="110" mass="12613">MQDEPCSSKSNNVPANNFKRGHRRAWSMPSAKGEKMTLAVIHDQETMQDGNTHHRRVVRYRLHPAKKARMIAGKDDPMEKTNFDTPGIRFDLSNLPNPEDDDHELEVTAF</sequence>
<reference evidence="2 3" key="1">
    <citation type="submission" date="2018-11" db="EMBL/GenBank/DDBJ databases">
        <authorList>
            <consortium name="Pathogen Informatics"/>
        </authorList>
    </citation>
    <scope>NUCLEOTIDE SEQUENCE [LARGE SCALE GENOMIC DNA]</scope>
</reference>
<dbReference type="AlphaFoldDB" id="A0A3P6RKX6"/>
<accession>A0A3P6RKX6</accession>